<dbReference type="InterPro" id="IPR012675">
    <property type="entry name" value="Beta-grasp_dom_sf"/>
</dbReference>
<dbReference type="Gene3D" id="3.10.20.30">
    <property type="match status" value="1"/>
</dbReference>
<evidence type="ECO:0000313" key="2">
    <source>
        <dbReference type="EMBL" id="MBE7368526.1"/>
    </source>
</evidence>
<dbReference type="RefSeq" id="WP_193677168.1">
    <property type="nucleotide sequence ID" value="NZ_JADDIV010000004.1"/>
</dbReference>
<gene>
    <name evidence="2" type="ORF">IM787_13285</name>
</gene>
<reference evidence="2 3" key="1">
    <citation type="submission" date="2020-10" db="EMBL/GenBank/DDBJ databases">
        <title>Ramlibacter sp. HM2 16S ribosomal RNA gene Genome sequencing and assembly.</title>
        <authorList>
            <person name="Kang M."/>
        </authorList>
    </citation>
    <scope>NUCLEOTIDE SEQUENCE [LARGE SCALE GENOMIC DNA]</scope>
    <source>
        <strain evidence="2 3">HM2</strain>
    </source>
</reference>
<accession>A0ABR9S4T6</accession>
<dbReference type="PROSITE" id="PS51085">
    <property type="entry name" value="2FE2S_FER_2"/>
    <property type="match status" value="1"/>
</dbReference>
<evidence type="ECO:0000313" key="3">
    <source>
        <dbReference type="Proteomes" id="UP000806285"/>
    </source>
</evidence>
<comment type="caution">
    <text evidence="2">The sequence shown here is derived from an EMBL/GenBank/DDBJ whole genome shotgun (WGS) entry which is preliminary data.</text>
</comment>
<evidence type="ECO:0000259" key="1">
    <source>
        <dbReference type="PROSITE" id="PS51085"/>
    </source>
</evidence>
<protein>
    <submittedName>
        <fullName evidence="2">2Fe-2S iron-sulfur cluster binding domain-containing protein</fullName>
    </submittedName>
</protein>
<dbReference type="EMBL" id="JADDIV010000004">
    <property type="protein sequence ID" value="MBE7368526.1"/>
    <property type="molecule type" value="Genomic_DNA"/>
</dbReference>
<dbReference type="InterPro" id="IPR001041">
    <property type="entry name" value="2Fe-2S_ferredoxin-type"/>
</dbReference>
<sequence>MTEKGPDDGPFRVTVRPAGTTFEADAGRTLLASALLAGVEGLPNSCRNGTCRACLQPLHRGEVAYRIPWPGLLPEERTGGWVLPCVAFPRSDIELGG</sequence>
<organism evidence="2 3">
    <name type="scientific">Ramlibacter pallidus</name>
    <dbReference type="NCBI Taxonomy" id="2780087"/>
    <lineage>
        <taxon>Bacteria</taxon>
        <taxon>Pseudomonadati</taxon>
        <taxon>Pseudomonadota</taxon>
        <taxon>Betaproteobacteria</taxon>
        <taxon>Burkholderiales</taxon>
        <taxon>Comamonadaceae</taxon>
        <taxon>Ramlibacter</taxon>
    </lineage>
</organism>
<dbReference type="Proteomes" id="UP000806285">
    <property type="component" value="Unassembled WGS sequence"/>
</dbReference>
<feature type="domain" description="2Fe-2S ferredoxin-type" evidence="1">
    <location>
        <begin position="11"/>
        <end position="97"/>
    </location>
</feature>
<dbReference type="CDD" id="cd00207">
    <property type="entry name" value="fer2"/>
    <property type="match status" value="1"/>
</dbReference>
<keyword evidence="3" id="KW-1185">Reference proteome</keyword>
<proteinExistence type="predicted"/>
<dbReference type="SUPFAM" id="SSF54292">
    <property type="entry name" value="2Fe-2S ferredoxin-like"/>
    <property type="match status" value="1"/>
</dbReference>
<dbReference type="InterPro" id="IPR036010">
    <property type="entry name" value="2Fe-2S_ferredoxin-like_sf"/>
</dbReference>
<dbReference type="Pfam" id="PF00111">
    <property type="entry name" value="Fer2"/>
    <property type="match status" value="1"/>
</dbReference>
<name>A0ABR9S4T6_9BURK</name>